<dbReference type="RefSeq" id="WP_138238583.1">
    <property type="nucleotide sequence ID" value="NZ_VBRY01000003.1"/>
</dbReference>
<dbReference type="Proteomes" id="UP000306585">
    <property type="component" value="Unassembled WGS sequence"/>
</dbReference>
<evidence type="ECO:0000256" key="7">
    <source>
        <dbReference type="ARBA" id="ARBA00023306"/>
    </source>
</evidence>
<reference evidence="9 10" key="1">
    <citation type="journal article" date="2019" name="Appl. Environ. Microbiol.">
        <title>Environmental Evidence and Genomic Insight of Iron-oxidizing Bacteria Preference Towards More Corrosion Resistant Stainless Steel at Higher Salinities.</title>
        <authorList>
            <person name="Garrison C.E."/>
            <person name="Price K.A."/>
            <person name="Field E.K."/>
        </authorList>
    </citation>
    <scope>NUCLEOTIDE SEQUENCE [LARGE SCALE GENOMIC DNA]</scope>
    <source>
        <strain evidence="9 10">P3</strain>
    </source>
</reference>
<evidence type="ECO:0000256" key="2">
    <source>
        <dbReference type="ARBA" id="ARBA00022475"/>
    </source>
</evidence>
<dbReference type="AlphaFoldDB" id="A0A5R9GRR6"/>
<sequence length="89" mass="10311">MEALNLRPWMVLPLLVIATLAGEQVWLSHLRYEMSLDSQRLMAEKEAIKLESSKLRLEIASLTRPDRLREYARSKLGMAPPRPMQVLRP</sequence>
<evidence type="ECO:0000256" key="1">
    <source>
        <dbReference type="ARBA" id="ARBA00004401"/>
    </source>
</evidence>
<keyword evidence="4" id="KW-0812">Transmembrane</keyword>
<evidence type="ECO:0000256" key="5">
    <source>
        <dbReference type="ARBA" id="ARBA00022989"/>
    </source>
</evidence>
<keyword evidence="2" id="KW-1003">Cell membrane</keyword>
<evidence type="ECO:0000313" key="10">
    <source>
        <dbReference type="Proteomes" id="UP000306585"/>
    </source>
</evidence>
<keyword evidence="7" id="KW-0131">Cell cycle</keyword>
<keyword evidence="3 9" id="KW-0132">Cell division</keyword>
<name>A0A5R9GRR6_9PROT</name>
<proteinExistence type="predicted"/>
<dbReference type="EMBL" id="VBRY01000003">
    <property type="protein sequence ID" value="TLS68248.1"/>
    <property type="molecule type" value="Genomic_DNA"/>
</dbReference>
<evidence type="ECO:0000256" key="3">
    <source>
        <dbReference type="ARBA" id="ARBA00022618"/>
    </source>
</evidence>
<evidence type="ECO:0000256" key="8">
    <source>
        <dbReference type="NCBIfam" id="TIGR02209"/>
    </source>
</evidence>
<comment type="subcellular location">
    <subcellularLocation>
        <location evidence="1">Cell membrane</location>
        <topology evidence="1">Single-pass type II membrane protein</topology>
    </subcellularLocation>
</comment>
<dbReference type="OrthoDB" id="5296830at2"/>
<organism evidence="9 10">
    <name type="scientific">Mariprofundus erugo</name>
    <dbReference type="NCBI Taxonomy" id="2528639"/>
    <lineage>
        <taxon>Bacteria</taxon>
        <taxon>Pseudomonadati</taxon>
        <taxon>Pseudomonadota</taxon>
        <taxon>Candidatius Mariprofundia</taxon>
        <taxon>Mariprofundales</taxon>
        <taxon>Mariprofundaceae</taxon>
        <taxon>Mariprofundus</taxon>
    </lineage>
</organism>
<dbReference type="GO" id="GO:0005886">
    <property type="term" value="C:plasma membrane"/>
    <property type="evidence" value="ECO:0007669"/>
    <property type="project" value="UniProtKB-SubCell"/>
</dbReference>
<keyword evidence="10" id="KW-1185">Reference proteome</keyword>
<accession>A0A5R9GRR6</accession>
<evidence type="ECO:0000256" key="4">
    <source>
        <dbReference type="ARBA" id="ARBA00022692"/>
    </source>
</evidence>
<protein>
    <recommendedName>
        <fullName evidence="8">Cell division protein FtsL</fullName>
    </recommendedName>
</protein>
<dbReference type="NCBIfam" id="TIGR02209">
    <property type="entry name" value="ftsL_broad"/>
    <property type="match status" value="1"/>
</dbReference>
<dbReference type="InterPro" id="IPR011922">
    <property type="entry name" value="Cell_div_FtsL"/>
</dbReference>
<comment type="caution">
    <text evidence="9">The sequence shown here is derived from an EMBL/GenBank/DDBJ whole genome shotgun (WGS) entry which is preliminary data.</text>
</comment>
<dbReference type="Pfam" id="PF04999">
    <property type="entry name" value="FtsL"/>
    <property type="match status" value="1"/>
</dbReference>
<keyword evidence="5" id="KW-1133">Transmembrane helix</keyword>
<evidence type="ECO:0000256" key="6">
    <source>
        <dbReference type="ARBA" id="ARBA00023136"/>
    </source>
</evidence>
<evidence type="ECO:0000313" key="9">
    <source>
        <dbReference type="EMBL" id="TLS68248.1"/>
    </source>
</evidence>
<gene>
    <name evidence="9" type="primary">ftsL</name>
    <name evidence="9" type="ORF">FEF65_04440</name>
</gene>
<dbReference type="GO" id="GO:0051301">
    <property type="term" value="P:cell division"/>
    <property type="evidence" value="ECO:0007669"/>
    <property type="project" value="UniProtKB-KW"/>
</dbReference>
<keyword evidence="6" id="KW-0472">Membrane</keyword>